<sequence>MPSRRLLISLFLLPGVVSSFQMPQQILQHTAIRSSAFVQGSSSGVSTERVSSLLSDIDHTTLSSSVAKFGFLLSDTSAVAAAAATVGIPNPDTFFNGNVGDHIGEGVKNIAFGVTAIVFLLAGLTYVAAAVLVPAGAAQLEIECTSLLPDTWDEYLGKLEEGQEMKDRPDLMFELGLLLNKSKADRLQQVCVELKLAPDLWSYYQEKLSDDQALQDRPELIAGLNADVGQRAAQILRENTNICPETKWESYEKRTDNDGKQPLADRPDLLDDLARELGYSDLLAAVAACLGGGVGVGQDQQQQGGDAVIDVETISGITEVRRKEDQWDEDDK</sequence>
<proteinExistence type="predicted"/>
<feature type="signal peptide" evidence="1">
    <location>
        <begin position="1"/>
        <end position="19"/>
    </location>
</feature>
<dbReference type="EMBL" id="KV784353">
    <property type="protein sequence ID" value="OEU22989.1"/>
    <property type="molecule type" value="Genomic_DNA"/>
</dbReference>
<dbReference type="OrthoDB" id="48917at2759"/>
<protein>
    <submittedName>
        <fullName evidence="2">Uncharacterized protein</fullName>
    </submittedName>
</protein>
<dbReference type="AlphaFoldDB" id="A0A1E7FXW0"/>
<evidence type="ECO:0000313" key="3">
    <source>
        <dbReference type="Proteomes" id="UP000095751"/>
    </source>
</evidence>
<dbReference type="PROSITE" id="PS00099">
    <property type="entry name" value="THIOLASE_3"/>
    <property type="match status" value="1"/>
</dbReference>
<name>A0A1E7FXW0_9STRA</name>
<reference evidence="2 3" key="1">
    <citation type="submission" date="2016-09" db="EMBL/GenBank/DDBJ databases">
        <title>Extensive genetic diversity and differential bi-allelic expression allows diatom success in the polar Southern Ocean.</title>
        <authorList>
            <consortium name="DOE Joint Genome Institute"/>
            <person name="Mock T."/>
            <person name="Otillar R.P."/>
            <person name="Strauss J."/>
            <person name="Dupont C."/>
            <person name="Frickenhaus S."/>
            <person name="Maumus F."/>
            <person name="Mcmullan M."/>
            <person name="Sanges R."/>
            <person name="Schmutz J."/>
            <person name="Toseland A."/>
            <person name="Valas R."/>
            <person name="Veluchamy A."/>
            <person name="Ward B.J."/>
            <person name="Allen A."/>
            <person name="Barry K."/>
            <person name="Falciatore A."/>
            <person name="Ferrante M."/>
            <person name="Fortunato A.E."/>
            <person name="Gloeckner G."/>
            <person name="Gruber A."/>
            <person name="Hipkin R."/>
            <person name="Janech M."/>
            <person name="Kroth P."/>
            <person name="Leese F."/>
            <person name="Lindquist E."/>
            <person name="Lyon B.R."/>
            <person name="Martin J."/>
            <person name="Mayer C."/>
            <person name="Parker M."/>
            <person name="Quesneville H."/>
            <person name="Raymond J."/>
            <person name="Uhlig C."/>
            <person name="Valentin K.U."/>
            <person name="Worden A.Z."/>
            <person name="Armbrust E.V."/>
            <person name="Bowler C."/>
            <person name="Green B."/>
            <person name="Moulton V."/>
            <person name="Van Oosterhout C."/>
            <person name="Grigoriev I."/>
        </authorList>
    </citation>
    <scope>NUCLEOTIDE SEQUENCE [LARGE SCALE GENOMIC DNA]</scope>
    <source>
        <strain evidence="2 3">CCMP1102</strain>
    </source>
</reference>
<organism evidence="2 3">
    <name type="scientific">Fragilariopsis cylindrus CCMP1102</name>
    <dbReference type="NCBI Taxonomy" id="635003"/>
    <lineage>
        <taxon>Eukaryota</taxon>
        <taxon>Sar</taxon>
        <taxon>Stramenopiles</taxon>
        <taxon>Ochrophyta</taxon>
        <taxon>Bacillariophyta</taxon>
        <taxon>Bacillariophyceae</taxon>
        <taxon>Bacillariophycidae</taxon>
        <taxon>Bacillariales</taxon>
        <taxon>Bacillariaceae</taxon>
        <taxon>Fragilariopsis</taxon>
    </lineage>
</organism>
<keyword evidence="1" id="KW-0732">Signal</keyword>
<gene>
    <name evidence="2" type="ORF">FRACYDRAFT_259269</name>
</gene>
<dbReference type="KEGG" id="fcy:FRACYDRAFT_259269"/>
<keyword evidence="3" id="KW-1185">Reference proteome</keyword>
<dbReference type="GO" id="GO:0016747">
    <property type="term" value="F:acyltransferase activity, transferring groups other than amino-acyl groups"/>
    <property type="evidence" value="ECO:0007669"/>
    <property type="project" value="InterPro"/>
</dbReference>
<evidence type="ECO:0000313" key="2">
    <source>
        <dbReference type="EMBL" id="OEU22989.1"/>
    </source>
</evidence>
<evidence type="ECO:0000256" key="1">
    <source>
        <dbReference type="SAM" id="SignalP"/>
    </source>
</evidence>
<dbReference type="InParanoid" id="A0A1E7FXW0"/>
<dbReference type="InterPro" id="IPR020610">
    <property type="entry name" value="Thiolase_AS"/>
</dbReference>
<accession>A0A1E7FXW0</accession>
<feature type="chain" id="PRO_5009193725" evidence="1">
    <location>
        <begin position="20"/>
        <end position="332"/>
    </location>
</feature>
<dbReference type="Proteomes" id="UP000095751">
    <property type="component" value="Unassembled WGS sequence"/>
</dbReference>